<gene>
    <name evidence="1" type="ORF">MRATA1EN3_LOCUS9272</name>
</gene>
<dbReference type="EMBL" id="OX596102">
    <property type="protein sequence ID" value="CAI9698059.1"/>
    <property type="molecule type" value="Genomic_DNA"/>
</dbReference>
<evidence type="ECO:0000313" key="1">
    <source>
        <dbReference type="EMBL" id="CAI9698059.1"/>
    </source>
</evidence>
<accession>A0ACB0EC61</accession>
<evidence type="ECO:0000313" key="2">
    <source>
        <dbReference type="Proteomes" id="UP001162501"/>
    </source>
</evidence>
<organism evidence="1 2">
    <name type="scientific">Rangifer tarandus platyrhynchus</name>
    <name type="common">Svalbard reindeer</name>
    <dbReference type="NCBI Taxonomy" id="3082113"/>
    <lineage>
        <taxon>Eukaryota</taxon>
        <taxon>Metazoa</taxon>
        <taxon>Chordata</taxon>
        <taxon>Craniata</taxon>
        <taxon>Vertebrata</taxon>
        <taxon>Euteleostomi</taxon>
        <taxon>Mammalia</taxon>
        <taxon>Eutheria</taxon>
        <taxon>Laurasiatheria</taxon>
        <taxon>Artiodactyla</taxon>
        <taxon>Ruminantia</taxon>
        <taxon>Pecora</taxon>
        <taxon>Cervidae</taxon>
        <taxon>Odocoileinae</taxon>
        <taxon>Rangifer</taxon>
    </lineage>
</organism>
<sequence>MPGKPRSVLTSLRHRGWTSGTESSAHESRDTEVETRLGAVAMYFVRPQDGCRQQRKAHLTVGSSCGEIPSGCSPSGRIPVLLTSHQLRNRGETFYFSSWGADPPRDKAVTTPEQRGGLLNIRCSL</sequence>
<dbReference type="Proteomes" id="UP001162501">
    <property type="component" value="Chromosome 18"/>
</dbReference>
<reference evidence="1" key="1">
    <citation type="submission" date="2023-05" db="EMBL/GenBank/DDBJ databases">
        <authorList>
            <consortium name="ELIXIR-Norway"/>
        </authorList>
    </citation>
    <scope>NUCLEOTIDE SEQUENCE</scope>
</reference>
<proteinExistence type="predicted"/>
<name>A0ACB0EC61_RANTA</name>
<protein>
    <submittedName>
        <fullName evidence="1">Uncharacterized protein</fullName>
    </submittedName>
</protein>